<protein>
    <submittedName>
        <fullName evidence="3">Mg/Co/Ni transporter MgtE</fullName>
    </submittedName>
</protein>
<dbReference type="GO" id="GO:0016020">
    <property type="term" value="C:membrane"/>
    <property type="evidence" value="ECO:0007669"/>
    <property type="project" value="InterPro"/>
</dbReference>
<sequence>MGGTPDRVFVARLAGTAVFDPRGDQVGKVRDVVVMLRPRGLVPRVLGLVVEVPGRRRIFLPMTRVLSMAAGQVITTGLVNLRRFQQRPTETLALGELLDRTVTLQETNEEVTVVDLGMEPTRARDWLITKVAVLKPGKKRFRRRGELLVVDTDQVTGLSLVEKNQGAVHLLATLESMHAADLASVLHDLPPKRRAEVAAALADDRLADVLEELPEEDQVQILSVLDMERAADIVGEMSPDDAADLVAELPRETADYLLTLMEPKEADDVRRLLTYEERTAGGLMTTSAVVLPPDATVADALAQIRNPDLTPALAAMVYVCRQPLEPPTGRLLGIAHFQRLLREPPSALVSGVVDTDLEPLRPDAPLEEVTSYLATYNLVAAPVVDSTGRLLGVITVDDVLDHLLPENWRERFAEVSRARA</sequence>
<dbReference type="CDD" id="cd04606">
    <property type="entry name" value="CBS_pair_Mg_transporter"/>
    <property type="match status" value="1"/>
</dbReference>
<keyword evidence="4" id="KW-1185">Reference proteome</keyword>
<dbReference type="PROSITE" id="PS51371">
    <property type="entry name" value="CBS"/>
    <property type="match status" value="1"/>
</dbReference>
<dbReference type="InterPro" id="IPR038076">
    <property type="entry name" value="MgtE_N_sf"/>
</dbReference>
<dbReference type="OrthoDB" id="9764830at2"/>
<organism evidence="3 4">
    <name type="scientific">Thermasporomyces composti</name>
    <dbReference type="NCBI Taxonomy" id="696763"/>
    <lineage>
        <taxon>Bacteria</taxon>
        <taxon>Bacillati</taxon>
        <taxon>Actinomycetota</taxon>
        <taxon>Actinomycetes</taxon>
        <taxon>Propionibacteriales</taxon>
        <taxon>Nocardioidaceae</taxon>
        <taxon>Thermasporomyces</taxon>
    </lineage>
</organism>
<dbReference type="InterPro" id="IPR006669">
    <property type="entry name" value="MgtE_transporter"/>
</dbReference>
<dbReference type="Pfam" id="PF00571">
    <property type="entry name" value="CBS"/>
    <property type="match status" value="2"/>
</dbReference>
<dbReference type="SUPFAM" id="SSF50346">
    <property type="entry name" value="PRC-barrel domain"/>
    <property type="match status" value="1"/>
</dbReference>
<name>A0A3D9VBL4_THECX</name>
<reference evidence="3 4" key="1">
    <citation type="submission" date="2018-08" db="EMBL/GenBank/DDBJ databases">
        <title>Sequencing the genomes of 1000 actinobacteria strains.</title>
        <authorList>
            <person name="Klenk H.-P."/>
        </authorList>
    </citation>
    <scope>NUCLEOTIDE SEQUENCE [LARGE SCALE GENOMIC DNA]</scope>
    <source>
        <strain evidence="3 4">DSM 22891</strain>
    </source>
</reference>
<dbReference type="Gene3D" id="3.10.580.10">
    <property type="entry name" value="CBS-domain"/>
    <property type="match status" value="1"/>
</dbReference>
<dbReference type="InterPro" id="IPR000644">
    <property type="entry name" value="CBS_dom"/>
</dbReference>
<dbReference type="InterPro" id="IPR011033">
    <property type="entry name" value="PRC_barrel-like_sf"/>
</dbReference>
<dbReference type="Pfam" id="PF03448">
    <property type="entry name" value="MgtE_N"/>
    <property type="match status" value="1"/>
</dbReference>
<dbReference type="Proteomes" id="UP000256485">
    <property type="component" value="Unassembled WGS sequence"/>
</dbReference>
<dbReference type="Gene3D" id="1.25.60.10">
    <property type="entry name" value="MgtE N-terminal domain-like"/>
    <property type="match status" value="1"/>
</dbReference>
<dbReference type="InterPro" id="IPR006668">
    <property type="entry name" value="Mg_transptr_MgtE_intracell_dom"/>
</dbReference>
<dbReference type="InterPro" id="IPR046342">
    <property type="entry name" value="CBS_dom_sf"/>
</dbReference>
<evidence type="ECO:0000259" key="2">
    <source>
        <dbReference type="PROSITE" id="PS51371"/>
    </source>
</evidence>
<dbReference type="RefSeq" id="WP_115849320.1">
    <property type="nucleotide sequence ID" value="NZ_QTUC01000001.1"/>
</dbReference>
<gene>
    <name evidence="3" type="ORF">DFJ64_0935</name>
</gene>
<dbReference type="GO" id="GO:0015095">
    <property type="term" value="F:magnesium ion transmembrane transporter activity"/>
    <property type="evidence" value="ECO:0007669"/>
    <property type="project" value="InterPro"/>
</dbReference>
<proteinExistence type="predicted"/>
<evidence type="ECO:0000313" key="4">
    <source>
        <dbReference type="Proteomes" id="UP000256485"/>
    </source>
</evidence>
<dbReference type="SMART" id="SM00116">
    <property type="entry name" value="CBS"/>
    <property type="match status" value="1"/>
</dbReference>
<dbReference type="SMART" id="SM00924">
    <property type="entry name" value="MgtE_N"/>
    <property type="match status" value="1"/>
</dbReference>
<comment type="caution">
    <text evidence="3">The sequence shown here is derived from an EMBL/GenBank/DDBJ whole genome shotgun (WGS) entry which is preliminary data.</text>
</comment>
<dbReference type="PANTHER" id="PTHR43773:SF1">
    <property type="entry name" value="MAGNESIUM TRANSPORTER MGTE"/>
    <property type="match status" value="1"/>
</dbReference>
<keyword evidence="1" id="KW-0129">CBS domain</keyword>
<dbReference type="Pfam" id="PF26205">
    <property type="entry name" value="SH3_actinomycetes"/>
    <property type="match status" value="1"/>
</dbReference>
<dbReference type="SUPFAM" id="SSF158791">
    <property type="entry name" value="MgtE N-terminal domain-like"/>
    <property type="match status" value="1"/>
</dbReference>
<evidence type="ECO:0000256" key="1">
    <source>
        <dbReference type="PROSITE-ProRule" id="PRU00703"/>
    </source>
</evidence>
<dbReference type="SUPFAM" id="SSF54631">
    <property type="entry name" value="CBS-domain pair"/>
    <property type="match status" value="1"/>
</dbReference>
<evidence type="ECO:0000313" key="3">
    <source>
        <dbReference type="EMBL" id="REF35554.1"/>
    </source>
</evidence>
<dbReference type="PANTHER" id="PTHR43773">
    <property type="entry name" value="MAGNESIUM TRANSPORTER MGTE"/>
    <property type="match status" value="1"/>
</dbReference>
<dbReference type="EMBL" id="QTUC01000001">
    <property type="protein sequence ID" value="REF35554.1"/>
    <property type="molecule type" value="Genomic_DNA"/>
</dbReference>
<feature type="domain" description="CBS" evidence="2">
    <location>
        <begin position="353"/>
        <end position="410"/>
    </location>
</feature>
<dbReference type="InterPro" id="IPR058838">
    <property type="entry name" value="SH3_actinomycetes"/>
</dbReference>
<accession>A0A3D9VBL4</accession>
<dbReference type="AlphaFoldDB" id="A0A3D9VBL4"/>